<reference evidence="3" key="1">
    <citation type="submission" date="2016-10" db="EMBL/GenBank/DDBJ databases">
        <authorList>
            <person name="Varghese N."/>
            <person name="Submissions S."/>
        </authorList>
    </citation>
    <scope>NUCLEOTIDE SEQUENCE [LARGE SCALE GENOMIC DNA]</scope>
    <source>
        <strain evidence="3">DSM 45245</strain>
    </source>
</reference>
<evidence type="ECO:0008006" key="4">
    <source>
        <dbReference type="Google" id="ProtNLM"/>
    </source>
</evidence>
<keyword evidence="1" id="KW-0732">Signal</keyword>
<proteinExistence type="predicted"/>
<gene>
    <name evidence="2" type="ORF">SAMN05444365_101808</name>
</gene>
<feature type="chain" id="PRO_5038748853" description="Lipoprotein" evidence="1">
    <location>
        <begin position="25"/>
        <end position="177"/>
    </location>
</feature>
<evidence type="ECO:0000256" key="1">
    <source>
        <dbReference type="SAM" id="SignalP"/>
    </source>
</evidence>
<accession>A0A1H3HFQ5</accession>
<dbReference type="PROSITE" id="PS51257">
    <property type="entry name" value="PROKAR_LIPOPROTEIN"/>
    <property type="match status" value="1"/>
</dbReference>
<keyword evidence="3" id="KW-1185">Reference proteome</keyword>
<evidence type="ECO:0000313" key="2">
    <source>
        <dbReference type="EMBL" id="SDY14055.1"/>
    </source>
</evidence>
<organism evidence="2 3">
    <name type="scientific">Micromonospora pattaloongensis</name>
    <dbReference type="NCBI Taxonomy" id="405436"/>
    <lineage>
        <taxon>Bacteria</taxon>
        <taxon>Bacillati</taxon>
        <taxon>Actinomycetota</taxon>
        <taxon>Actinomycetes</taxon>
        <taxon>Micromonosporales</taxon>
        <taxon>Micromonosporaceae</taxon>
        <taxon>Micromonospora</taxon>
    </lineage>
</organism>
<name>A0A1H3HFQ5_9ACTN</name>
<sequence>MTRRPLAFAAVVLSGILISGCGRAAAEEREAPQTPTLGPNVVHFGGVRDIRFGETTGQLTERGALDAEAHGCGPAFANLPAVSPVFADDRLVLVWMDPPQQTPEGVTVGTPVTKVRTLYSKIEELQAPPKTYRYDGMLVAEGDRAYLFLHDGNKVRKAIIGYAEYVRRLFDDGFGSC</sequence>
<dbReference type="STRING" id="405436.SAMN05444365_101808"/>
<dbReference type="RefSeq" id="WP_245736320.1">
    <property type="nucleotide sequence ID" value="NZ_FNPH01000001.1"/>
</dbReference>
<dbReference type="Proteomes" id="UP000242415">
    <property type="component" value="Unassembled WGS sequence"/>
</dbReference>
<protein>
    <recommendedName>
        <fullName evidence="4">Lipoprotein</fullName>
    </recommendedName>
</protein>
<feature type="signal peptide" evidence="1">
    <location>
        <begin position="1"/>
        <end position="24"/>
    </location>
</feature>
<evidence type="ECO:0000313" key="3">
    <source>
        <dbReference type="Proteomes" id="UP000242415"/>
    </source>
</evidence>
<dbReference type="AlphaFoldDB" id="A0A1H3HFQ5"/>
<dbReference type="EMBL" id="FNPH01000001">
    <property type="protein sequence ID" value="SDY14055.1"/>
    <property type="molecule type" value="Genomic_DNA"/>
</dbReference>